<proteinExistence type="predicted"/>
<evidence type="ECO:0000313" key="1">
    <source>
        <dbReference type="EMBL" id="MBX45679.1"/>
    </source>
</evidence>
<dbReference type="EMBL" id="GGEC01065195">
    <property type="protein sequence ID" value="MBX45679.1"/>
    <property type="molecule type" value="Transcribed_RNA"/>
</dbReference>
<dbReference type="AlphaFoldDB" id="A0A2P2NT37"/>
<sequence>MSLQPLTNLQSYALNWSIQFAESCLLCHKFCCHLQPW</sequence>
<reference evidence="1" key="1">
    <citation type="submission" date="2018-02" db="EMBL/GenBank/DDBJ databases">
        <title>Rhizophora mucronata_Transcriptome.</title>
        <authorList>
            <person name="Meera S.P."/>
            <person name="Sreeshan A."/>
            <person name="Augustine A."/>
        </authorList>
    </citation>
    <scope>NUCLEOTIDE SEQUENCE</scope>
    <source>
        <tissue evidence="1">Leaf</tissue>
    </source>
</reference>
<name>A0A2P2NT37_RHIMU</name>
<protein>
    <submittedName>
        <fullName evidence="1">Uncharacterized protein</fullName>
    </submittedName>
</protein>
<accession>A0A2P2NT37</accession>
<organism evidence="1">
    <name type="scientific">Rhizophora mucronata</name>
    <name type="common">Asiatic mangrove</name>
    <dbReference type="NCBI Taxonomy" id="61149"/>
    <lineage>
        <taxon>Eukaryota</taxon>
        <taxon>Viridiplantae</taxon>
        <taxon>Streptophyta</taxon>
        <taxon>Embryophyta</taxon>
        <taxon>Tracheophyta</taxon>
        <taxon>Spermatophyta</taxon>
        <taxon>Magnoliopsida</taxon>
        <taxon>eudicotyledons</taxon>
        <taxon>Gunneridae</taxon>
        <taxon>Pentapetalae</taxon>
        <taxon>rosids</taxon>
        <taxon>fabids</taxon>
        <taxon>Malpighiales</taxon>
        <taxon>Rhizophoraceae</taxon>
        <taxon>Rhizophora</taxon>
    </lineage>
</organism>